<dbReference type="Gene3D" id="1.10.287.130">
    <property type="match status" value="1"/>
</dbReference>
<dbReference type="eggNOG" id="COG0642">
    <property type="taxonomic scope" value="Bacteria"/>
</dbReference>
<dbReference type="InterPro" id="IPR006311">
    <property type="entry name" value="TAT_signal"/>
</dbReference>
<dbReference type="Pfam" id="PF02518">
    <property type="entry name" value="HATPase_c"/>
    <property type="match status" value="1"/>
</dbReference>
<dbReference type="Gene3D" id="3.30.565.10">
    <property type="entry name" value="Histidine kinase-like ATPase, C-terminal domain"/>
    <property type="match status" value="1"/>
</dbReference>
<keyword evidence="4" id="KW-0808">Transferase</keyword>
<dbReference type="GO" id="GO:0005886">
    <property type="term" value="C:plasma membrane"/>
    <property type="evidence" value="ECO:0007669"/>
    <property type="project" value="TreeGrafter"/>
</dbReference>
<comment type="caution">
    <text evidence="10">The sequence shown here is derived from an EMBL/GenBank/DDBJ whole genome shotgun (WGS) entry which is preliminary data.</text>
</comment>
<feature type="transmembrane region" description="Helical" evidence="8">
    <location>
        <begin position="165"/>
        <end position="190"/>
    </location>
</feature>
<dbReference type="GO" id="GO:0000160">
    <property type="term" value="P:phosphorelay signal transduction system"/>
    <property type="evidence" value="ECO:0007669"/>
    <property type="project" value="TreeGrafter"/>
</dbReference>
<proteinExistence type="predicted"/>
<keyword evidence="5 8" id="KW-0812">Transmembrane</keyword>
<keyword evidence="6 10" id="KW-0418">Kinase</keyword>
<dbReference type="EC" id="2.7.13.3" evidence="2"/>
<sequence length="438" mass="46401">MTAPDSLRRRLILGAGAWVLLALAAGGLVLGHAFADSAEQAFCRRLDTHLRALLAQVETAEDGRITVGRPVGEPRFEQPYSGWYWQVSDDAEVKARSRSLWDSALPVVVAAEPGAVHVRRETGPRGQILEVMERDLLLGDDNRRLHVAVAADRAEVDAEIGRFRLLLALSLGGLGLGLLAAVVVQVGYGLKPLRRLEGELDQLTRGAPRLGGAYPREIAPLVEAMNRVLDHDERLIRHARNHLGNLAHALKTPLAVLRAESGGAPATDTQIERIARLIDLHLARAGSDSSSARAMGRRIPLAPLLADLAAALRKVHAGRRLDIAVTCPPEADFAGEADDLAEMVGNLMDNACKWAGTRVQVSAGPGLIRVEDDGPGLSPEQAEAAAGRGIRLDESVPGSGLGLAIVADLAALGGLSLSFGRSEWGGLAVSLAEKIPPS</sequence>
<dbReference type="Proteomes" id="UP000011744">
    <property type="component" value="Unassembled WGS sequence"/>
</dbReference>
<dbReference type="PROSITE" id="PS51318">
    <property type="entry name" value="TAT"/>
    <property type="match status" value="1"/>
</dbReference>
<dbReference type="SMART" id="SM00387">
    <property type="entry name" value="HATPase_c"/>
    <property type="match status" value="1"/>
</dbReference>
<reference evidence="10 11" key="1">
    <citation type="journal article" date="2014" name="Genome Announc.">
        <title>Draft Genome Sequence of Magnetospirillum sp. Strain SO-1, a Freshwater Magnetotactic Bacterium Isolated from the Ol'khovka River, Russia.</title>
        <authorList>
            <person name="Grouzdev D.S."/>
            <person name="Dziuba M.V."/>
            <person name="Sukhacheva M.S."/>
            <person name="Mardanov A.V."/>
            <person name="Beletskiy A.V."/>
            <person name="Kuznetsov B.B."/>
            <person name="Skryabin K.G."/>
        </authorList>
    </citation>
    <scope>NUCLEOTIDE SEQUENCE [LARGE SCALE GENOMIC DNA]</scope>
    <source>
        <strain evidence="10 11">SO-1</strain>
    </source>
</reference>
<dbReference type="PANTHER" id="PTHR45436:SF5">
    <property type="entry name" value="SENSOR HISTIDINE KINASE TRCS"/>
    <property type="match status" value="1"/>
</dbReference>
<keyword evidence="7 8" id="KW-1133">Transmembrane helix</keyword>
<evidence type="ECO:0000256" key="1">
    <source>
        <dbReference type="ARBA" id="ARBA00000085"/>
    </source>
</evidence>
<evidence type="ECO:0000256" key="4">
    <source>
        <dbReference type="ARBA" id="ARBA00022679"/>
    </source>
</evidence>
<evidence type="ECO:0000313" key="10">
    <source>
        <dbReference type="EMBL" id="EME71688.1"/>
    </source>
</evidence>
<dbReference type="InterPro" id="IPR036890">
    <property type="entry name" value="HATPase_C_sf"/>
</dbReference>
<dbReference type="InterPro" id="IPR003594">
    <property type="entry name" value="HATPase_dom"/>
</dbReference>
<evidence type="ECO:0000256" key="2">
    <source>
        <dbReference type="ARBA" id="ARBA00012438"/>
    </source>
</evidence>
<protein>
    <recommendedName>
        <fullName evidence="2">histidine kinase</fullName>
        <ecNumber evidence="2">2.7.13.3</ecNumber>
    </recommendedName>
</protein>
<dbReference type="GO" id="GO:0004673">
    <property type="term" value="F:protein histidine kinase activity"/>
    <property type="evidence" value="ECO:0007669"/>
    <property type="project" value="UniProtKB-EC"/>
</dbReference>
<gene>
    <name evidence="10" type="ORF">H261_02111</name>
</gene>
<dbReference type="STRING" id="1244869.H261_02111"/>
<organism evidence="10 11">
    <name type="scientific">Paramagnetospirillum caucaseum</name>
    <dbReference type="NCBI Taxonomy" id="1244869"/>
    <lineage>
        <taxon>Bacteria</taxon>
        <taxon>Pseudomonadati</taxon>
        <taxon>Pseudomonadota</taxon>
        <taxon>Alphaproteobacteria</taxon>
        <taxon>Rhodospirillales</taxon>
        <taxon>Magnetospirillaceae</taxon>
        <taxon>Paramagnetospirillum</taxon>
    </lineage>
</organism>
<dbReference type="AlphaFoldDB" id="M3AFS8"/>
<keyword evidence="3" id="KW-0597">Phosphoprotein</keyword>
<evidence type="ECO:0000256" key="6">
    <source>
        <dbReference type="ARBA" id="ARBA00022777"/>
    </source>
</evidence>
<keyword evidence="11" id="KW-1185">Reference proteome</keyword>
<dbReference type="OrthoDB" id="9809567at2"/>
<dbReference type="SUPFAM" id="SSF55874">
    <property type="entry name" value="ATPase domain of HSP90 chaperone/DNA topoisomerase II/histidine kinase"/>
    <property type="match status" value="1"/>
</dbReference>
<name>M3AFS8_9PROT</name>
<evidence type="ECO:0000313" key="11">
    <source>
        <dbReference type="Proteomes" id="UP000011744"/>
    </source>
</evidence>
<dbReference type="InterPro" id="IPR005467">
    <property type="entry name" value="His_kinase_dom"/>
</dbReference>
<dbReference type="PATRIC" id="fig|1244869.3.peg.418"/>
<evidence type="ECO:0000256" key="8">
    <source>
        <dbReference type="SAM" id="Phobius"/>
    </source>
</evidence>
<evidence type="ECO:0000256" key="5">
    <source>
        <dbReference type="ARBA" id="ARBA00022692"/>
    </source>
</evidence>
<accession>M3AFS8</accession>
<evidence type="ECO:0000256" key="3">
    <source>
        <dbReference type="ARBA" id="ARBA00022553"/>
    </source>
</evidence>
<dbReference type="EMBL" id="AONQ01000003">
    <property type="protein sequence ID" value="EME71688.1"/>
    <property type="molecule type" value="Genomic_DNA"/>
</dbReference>
<keyword evidence="8" id="KW-0472">Membrane</keyword>
<dbReference type="PANTHER" id="PTHR45436">
    <property type="entry name" value="SENSOR HISTIDINE KINASE YKOH"/>
    <property type="match status" value="1"/>
</dbReference>
<dbReference type="PROSITE" id="PS50109">
    <property type="entry name" value="HIS_KIN"/>
    <property type="match status" value="1"/>
</dbReference>
<comment type="catalytic activity">
    <reaction evidence="1">
        <text>ATP + protein L-histidine = ADP + protein N-phospho-L-histidine.</text>
        <dbReference type="EC" id="2.7.13.3"/>
    </reaction>
</comment>
<evidence type="ECO:0000259" key="9">
    <source>
        <dbReference type="PROSITE" id="PS50109"/>
    </source>
</evidence>
<dbReference type="InterPro" id="IPR050428">
    <property type="entry name" value="TCS_sensor_his_kinase"/>
</dbReference>
<evidence type="ECO:0000256" key="7">
    <source>
        <dbReference type="ARBA" id="ARBA00022989"/>
    </source>
</evidence>
<feature type="domain" description="Histidine kinase" evidence="9">
    <location>
        <begin position="245"/>
        <end position="437"/>
    </location>
</feature>
<dbReference type="RefSeq" id="WP_008613772.1">
    <property type="nucleotide sequence ID" value="NZ_AONQ01000003.1"/>
</dbReference>